<evidence type="ECO:0000256" key="3">
    <source>
        <dbReference type="ARBA" id="ARBA00011484"/>
    </source>
</evidence>
<keyword evidence="9" id="KW-0670">Pyruvate</keyword>
<evidence type="ECO:0000313" key="10">
    <source>
        <dbReference type="Proteomes" id="UP000199283"/>
    </source>
</evidence>
<evidence type="ECO:0000259" key="7">
    <source>
        <dbReference type="PROSITE" id="PS50968"/>
    </source>
</evidence>
<dbReference type="PANTHER" id="PTHR43178:SF5">
    <property type="entry name" value="LIPOAMIDE ACYLTRANSFERASE COMPONENT OF BRANCHED-CHAIN ALPHA-KETO ACID DEHYDROGENASE COMPLEX, MITOCHONDRIAL"/>
    <property type="match status" value="1"/>
</dbReference>
<name>A0A1H7LJ90_9RHOB</name>
<comment type="cofactor">
    <cofactor evidence="1">
        <name>(R)-lipoate</name>
        <dbReference type="ChEBI" id="CHEBI:83088"/>
    </cofactor>
</comment>
<evidence type="ECO:0000313" key="9">
    <source>
        <dbReference type="EMBL" id="SEK99042.1"/>
    </source>
</evidence>
<feature type="domain" description="Peripheral subunit-binding (PSBD)" evidence="8">
    <location>
        <begin position="121"/>
        <end position="158"/>
    </location>
</feature>
<comment type="similarity">
    <text evidence="2">Belongs to the 2-oxoacid dehydrogenase family.</text>
</comment>
<dbReference type="SUPFAM" id="SSF53474">
    <property type="entry name" value="alpha/beta-Hydrolases"/>
    <property type="match status" value="1"/>
</dbReference>
<dbReference type="AlphaFoldDB" id="A0A1H7LJ90"/>
<organism evidence="9 10">
    <name type="scientific">Jannaschia helgolandensis</name>
    <dbReference type="NCBI Taxonomy" id="188906"/>
    <lineage>
        <taxon>Bacteria</taxon>
        <taxon>Pseudomonadati</taxon>
        <taxon>Pseudomonadota</taxon>
        <taxon>Alphaproteobacteria</taxon>
        <taxon>Rhodobacterales</taxon>
        <taxon>Roseobacteraceae</taxon>
        <taxon>Jannaschia</taxon>
    </lineage>
</organism>
<dbReference type="Gene3D" id="4.10.320.10">
    <property type="entry name" value="E3-binding domain"/>
    <property type="match status" value="1"/>
</dbReference>
<dbReference type="Gene3D" id="3.40.50.1820">
    <property type="entry name" value="alpha/beta hydrolase"/>
    <property type="match status" value="1"/>
</dbReference>
<dbReference type="InterPro" id="IPR029058">
    <property type="entry name" value="AB_hydrolase_fold"/>
</dbReference>
<dbReference type="Gene3D" id="2.40.50.100">
    <property type="match status" value="1"/>
</dbReference>
<dbReference type="InterPro" id="IPR000089">
    <property type="entry name" value="Biotin_lipoyl"/>
</dbReference>
<dbReference type="PROSITE" id="PS50968">
    <property type="entry name" value="BIOTINYL_LIPOYL"/>
    <property type="match status" value="1"/>
</dbReference>
<comment type="subunit">
    <text evidence="3">Forms a 24-polypeptide structural core with octahedral symmetry.</text>
</comment>
<protein>
    <submittedName>
        <fullName evidence="9">Pyruvate dehydrogenase E2 component (Dihydrolipoamide acetyltransferase)</fullName>
    </submittedName>
</protein>
<proteinExistence type="inferred from homology"/>
<evidence type="ECO:0000256" key="2">
    <source>
        <dbReference type="ARBA" id="ARBA00007317"/>
    </source>
</evidence>
<dbReference type="InterPro" id="IPR036625">
    <property type="entry name" value="E3-bd_dom_sf"/>
</dbReference>
<dbReference type="OrthoDB" id="9804723at2"/>
<dbReference type="InterPro" id="IPR011053">
    <property type="entry name" value="Single_hybrid_motif"/>
</dbReference>
<dbReference type="Pfam" id="PF02817">
    <property type="entry name" value="E3_binding"/>
    <property type="match status" value="1"/>
</dbReference>
<gene>
    <name evidence="9" type="ORF">SAMN04488526_1745</name>
</gene>
<dbReference type="SUPFAM" id="SSF51230">
    <property type="entry name" value="Single hybrid motif"/>
    <property type="match status" value="1"/>
</dbReference>
<dbReference type="GO" id="GO:0016407">
    <property type="term" value="F:acetyltransferase activity"/>
    <property type="evidence" value="ECO:0007669"/>
    <property type="project" value="TreeGrafter"/>
</dbReference>
<dbReference type="STRING" id="188906.SAMN04488526_1745"/>
<dbReference type="PANTHER" id="PTHR43178">
    <property type="entry name" value="DIHYDROLIPOAMIDE ACETYLTRANSFERASE COMPONENT OF PYRUVATE DEHYDROGENASE COMPLEX"/>
    <property type="match status" value="1"/>
</dbReference>
<accession>A0A1H7LJ90</accession>
<dbReference type="GO" id="GO:0031405">
    <property type="term" value="F:lipoic acid binding"/>
    <property type="evidence" value="ECO:0007669"/>
    <property type="project" value="TreeGrafter"/>
</dbReference>
<keyword evidence="5" id="KW-0012">Acyltransferase</keyword>
<evidence type="ECO:0000256" key="1">
    <source>
        <dbReference type="ARBA" id="ARBA00001938"/>
    </source>
</evidence>
<feature type="region of interest" description="Disordered" evidence="6">
    <location>
        <begin position="78"/>
        <end position="153"/>
    </location>
</feature>
<dbReference type="Proteomes" id="UP000199283">
    <property type="component" value="Unassembled WGS sequence"/>
</dbReference>
<reference evidence="9 10" key="1">
    <citation type="submission" date="2016-10" db="EMBL/GenBank/DDBJ databases">
        <authorList>
            <person name="de Groot N.N."/>
        </authorList>
    </citation>
    <scope>NUCLEOTIDE SEQUENCE [LARGE SCALE GENOMIC DNA]</scope>
    <source>
        <strain evidence="9 10">DSM 14858</strain>
    </source>
</reference>
<dbReference type="Pfam" id="PF00364">
    <property type="entry name" value="Biotin_lipoyl"/>
    <property type="match status" value="1"/>
</dbReference>
<feature type="domain" description="Lipoyl-binding" evidence="7">
    <location>
        <begin position="3"/>
        <end position="78"/>
    </location>
</feature>
<dbReference type="RefSeq" id="WP_092761838.1">
    <property type="nucleotide sequence ID" value="NZ_FNZQ01000002.1"/>
</dbReference>
<dbReference type="GO" id="GO:0005737">
    <property type="term" value="C:cytoplasm"/>
    <property type="evidence" value="ECO:0007669"/>
    <property type="project" value="TreeGrafter"/>
</dbReference>
<evidence type="ECO:0000256" key="4">
    <source>
        <dbReference type="ARBA" id="ARBA00022679"/>
    </source>
</evidence>
<dbReference type="EMBL" id="FNZQ01000002">
    <property type="protein sequence ID" value="SEK99042.1"/>
    <property type="molecule type" value="Genomic_DNA"/>
</dbReference>
<dbReference type="InterPro" id="IPR004167">
    <property type="entry name" value="PSBD"/>
</dbReference>
<dbReference type="SUPFAM" id="SSF47005">
    <property type="entry name" value="Peripheral subunit-binding domain of 2-oxo acid dehydrogenase complex"/>
    <property type="match status" value="1"/>
</dbReference>
<keyword evidence="4 9" id="KW-0808">Transferase</keyword>
<evidence type="ECO:0000256" key="6">
    <source>
        <dbReference type="SAM" id="MobiDB-lite"/>
    </source>
</evidence>
<dbReference type="CDD" id="cd06849">
    <property type="entry name" value="lipoyl_domain"/>
    <property type="match status" value="1"/>
</dbReference>
<evidence type="ECO:0000259" key="8">
    <source>
        <dbReference type="PROSITE" id="PS51826"/>
    </source>
</evidence>
<dbReference type="InterPro" id="IPR050743">
    <property type="entry name" value="2-oxoacid_DH_E2_comp"/>
</dbReference>
<evidence type="ECO:0000256" key="5">
    <source>
        <dbReference type="ARBA" id="ARBA00023315"/>
    </source>
</evidence>
<dbReference type="PROSITE" id="PS51826">
    <property type="entry name" value="PSBD"/>
    <property type="match status" value="1"/>
</dbReference>
<sequence>MGRVILTLPRLGETMEEAKVTEWLVVIGAVYARGDVLLEVETDKTVVEVPALAAGTLLKQLVAPGDMVELDAPIAEVEQEGDVSVAGPEPTAPIPTADMPAPTKPAPTPPSAPRDASGRIAASPAARAEARRRGVSLSGMSGSGRRGRITADDVGGDDDGTVVLIHGLFDNSTGWRGLPQRLARRGLACITLDLPGHGTDTTSADTFDQAAALLADRLPIGPLHLVGHSLGAALAARLATRIGARARSLTLFAPAGLGAAISADFLTGMAQASSAEALKTVLALLDGGPISDAAIAQQLPQHLAGLAVRSRLAEAVARDGRQQIDATADIAAAPCPVTVVFGTADRILDWRDVAHLPAETRIHLIPNAGHLPHLVRPDLAAALIAPRHDPAETA</sequence>
<dbReference type="Pfam" id="PF12697">
    <property type="entry name" value="Abhydrolase_6"/>
    <property type="match status" value="1"/>
</dbReference>
<dbReference type="InterPro" id="IPR000073">
    <property type="entry name" value="AB_hydrolase_1"/>
</dbReference>
<feature type="compositionally biased region" description="Low complexity" evidence="6">
    <location>
        <begin position="118"/>
        <end position="127"/>
    </location>
</feature>
<keyword evidence="10" id="KW-1185">Reference proteome</keyword>
<feature type="compositionally biased region" description="Pro residues" evidence="6">
    <location>
        <begin position="102"/>
        <end position="112"/>
    </location>
</feature>